<dbReference type="Gene3D" id="1.25.40.10">
    <property type="entry name" value="Tetratricopeptide repeat domain"/>
    <property type="match status" value="1"/>
</dbReference>
<name>A0AAV7G7K7_DENCH</name>
<dbReference type="AlphaFoldDB" id="A0AAV7G7K7"/>
<dbReference type="PANTHER" id="PTHR26312">
    <property type="entry name" value="TETRATRICOPEPTIDE REPEAT PROTEIN 5"/>
    <property type="match status" value="1"/>
</dbReference>
<gene>
    <name evidence="2" type="ORF">IEQ34_019650</name>
</gene>
<reference evidence="2 3" key="1">
    <citation type="journal article" date="2021" name="Hortic Res">
        <title>Chromosome-scale assembly of the Dendrobium chrysotoxum genome enhances the understanding of orchid evolution.</title>
        <authorList>
            <person name="Zhang Y."/>
            <person name="Zhang G.Q."/>
            <person name="Zhang D."/>
            <person name="Liu X.D."/>
            <person name="Xu X.Y."/>
            <person name="Sun W.H."/>
            <person name="Yu X."/>
            <person name="Zhu X."/>
            <person name="Wang Z.W."/>
            <person name="Zhao X."/>
            <person name="Zhong W.Y."/>
            <person name="Chen H."/>
            <person name="Yin W.L."/>
            <person name="Huang T."/>
            <person name="Niu S.C."/>
            <person name="Liu Z.J."/>
        </authorList>
    </citation>
    <scope>NUCLEOTIDE SEQUENCE [LARGE SCALE GENOMIC DNA]</scope>
    <source>
        <strain evidence="2">Lindl</strain>
    </source>
</reference>
<evidence type="ECO:0000256" key="1">
    <source>
        <dbReference type="SAM" id="MobiDB-lite"/>
    </source>
</evidence>
<dbReference type="PANTHER" id="PTHR26312:SF222">
    <property type="entry name" value="EXPRESSED PROTEIN"/>
    <property type="match status" value="1"/>
</dbReference>
<sequence length="352" mass="39328">MMLKSSSTPILGSLISSSSALFSESPNNGFQLHHHHHSLDRTASSSPSILHGISHRYPHISDSSERDSSAGMIRRTRSEGNIKDLLSSCSDDSQSHRSLKPYFSRRRDAALETIPSFSLYSYKTVEEDEEEKIEDQEDYQIAEKFSFLEHGEKNGVDLSSSELSQRASQPLFLARGLGIDRLASGLMNLGVDGGAVMVGGGGSGDGRDGNCSVKTDHGGEGYELEMYYKRVIEEDPGNALILRNYAQFLYECKRNLVQAEEYYSRAILADPDDAETISQYGKLVWELHALFKLHTPLSYGKLLKKKLRKTIDHRNSVKCHFSLAHWLQQAHKEYCRKASVWATSDCSAEGIQ</sequence>
<protein>
    <submittedName>
        <fullName evidence="2">Uncharacterized protein</fullName>
    </submittedName>
</protein>
<keyword evidence="3" id="KW-1185">Reference proteome</keyword>
<dbReference type="EMBL" id="JAGFBR010000017">
    <property type="protein sequence ID" value="KAH0452351.1"/>
    <property type="molecule type" value="Genomic_DNA"/>
</dbReference>
<evidence type="ECO:0000313" key="3">
    <source>
        <dbReference type="Proteomes" id="UP000775213"/>
    </source>
</evidence>
<dbReference type="SUPFAM" id="SSF48452">
    <property type="entry name" value="TPR-like"/>
    <property type="match status" value="1"/>
</dbReference>
<feature type="region of interest" description="Disordered" evidence="1">
    <location>
        <begin position="32"/>
        <end position="72"/>
    </location>
</feature>
<dbReference type="InterPro" id="IPR011990">
    <property type="entry name" value="TPR-like_helical_dom_sf"/>
</dbReference>
<organism evidence="2 3">
    <name type="scientific">Dendrobium chrysotoxum</name>
    <name type="common">Orchid</name>
    <dbReference type="NCBI Taxonomy" id="161865"/>
    <lineage>
        <taxon>Eukaryota</taxon>
        <taxon>Viridiplantae</taxon>
        <taxon>Streptophyta</taxon>
        <taxon>Embryophyta</taxon>
        <taxon>Tracheophyta</taxon>
        <taxon>Spermatophyta</taxon>
        <taxon>Magnoliopsida</taxon>
        <taxon>Liliopsida</taxon>
        <taxon>Asparagales</taxon>
        <taxon>Orchidaceae</taxon>
        <taxon>Epidendroideae</taxon>
        <taxon>Malaxideae</taxon>
        <taxon>Dendrobiinae</taxon>
        <taxon>Dendrobium</taxon>
    </lineage>
</organism>
<comment type="caution">
    <text evidence="2">The sequence shown here is derived from an EMBL/GenBank/DDBJ whole genome shotgun (WGS) entry which is preliminary data.</text>
</comment>
<accession>A0AAV7G7K7</accession>
<proteinExistence type="predicted"/>
<evidence type="ECO:0000313" key="2">
    <source>
        <dbReference type="EMBL" id="KAH0452351.1"/>
    </source>
</evidence>
<dbReference type="Proteomes" id="UP000775213">
    <property type="component" value="Unassembled WGS sequence"/>
</dbReference>
<dbReference type="Pfam" id="PF14559">
    <property type="entry name" value="TPR_19"/>
    <property type="match status" value="1"/>
</dbReference>